<gene>
    <name evidence="5" type="ORF">GZH47_19935</name>
</gene>
<dbReference type="Gene3D" id="1.10.10.10">
    <property type="entry name" value="Winged helix-like DNA-binding domain superfamily/Winged helix DNA-binding domain"/>
    <property type="match status" value="1"/>
</dbReference>
<dbReference type="EMBL" id="CP048286">
    <property type="protein sequence ID" value="QHW32857.1"/>
    <property type="molecule type" value="Genomic_DNA"/>
</dbReference>
<dbReference type="KEGG" id="prz:GZH47_19935"/>
<evidence type="ECO:0000313" key="5">
    <source>
        <dbReference type="EMBL" id="QHW32857.1"/>
    </source>
</evidence>
<accession>A0A6C0P309</accession>
<dbReference type="GO" id="GO:0003677">
    <property type="term" value="F:DNA binding"/>
    <property type="evidence" value="ECO:0007669"/>
    <property type="project" value="UniProtKB-KW"/>
</dbReference>
<evidence type="ECO:0000256" key="1">
    <source>
        <dbReference type="ARBA" id="ARBA00023015"/>
    </source>
</evidence>
<dbReference type="RefSeq" id="WP_162642698.1">
    <property type="nucleotide sequence ID" value="NZ_CP048286.1"/>
</dbReference>
<dbReference type="AlphaFoldDB" id="A0A6C0P309"/>
<keyword evidence="6" id="KW-1185">Reference proteome</keyword>
<dbReference type="InterPro" id="IPR036390">
    <property type="entry name" value="WH_DNA-bd_sf"/>
</dbReference>
<dbReference type="InterPro" id="IPR011991">
    <property type="entry name" value="ArsR-like_HTH"/>
</dbReference>
<dbReference type="Pfam" id="PF12840">
    <property type="entry name" value="HTH_20"/>
    <property type="match status" value="1"/>
</dbReference>
<dbReference type="PANTHER" id="PTHR43132:SF2">
    <property type="entry name" value="ARSENICAL RESISTANCE OPERON REPRESSOR ARSR-RELATED"/>
    <property type="match status" value="1"/>
</dbReference>
<evidence type="ECO:0000256" key="3">
    <source>
        <dbReference type="ARBA" id="ARBA00023163"/>
    </source>
</evidence>
<dbReference type="PANTHER" id="PTHR43132">
    <property type="entry name" value="ARSENICAL RESISTANCE OPERON REPRESSOR ARSR-RELATED"/>
    <property type="match status" value="1"/>
</dbReference>
<protein>
    <submittedName>
        <fullName evidence="5">Helix-turn-helix domain-containing protein</fullName>
    </submittedName>
</protein>
<reference evidence="5 6" key="1">
    <citation type="submission" date="2020-02" db="EMBL/GenBank/DDBJ databases">
        <title>Paenibacillus sp. nov., isolated from rhizosphere soil of tomato.</title>
        <authorList>
            <person name="Weon H.-Y."/>
            <person name="Lee S.A."/>
        </authorList>
    </citation>
    <scope>NUCLEOTIDE SEQUENCE [LARGE SCALE GENOMIC DNA]</scope>
    <source>
        <strain evidence="5 6">14171R-81</strain>
    </source>
</reference>
<dbReference type="CDD" id="cd00090">
    <property type="entry name" value="HTH_ARSR"/>
    <property type="match status" value="1"/>
</dbReference>
<evidence type="ECO:0000313" key="6">
    <source>
        <dbReference type="Proteomes" id="UP000479114"/>
    </source>
</evidence>
<dbReference type="GO" id="GO:0003700">
    <property type="term" value="F:DNA-binding transcription factor activity"/>
    <property type="evidence" value="ECO:0007669"/>
    <property type="project" value="InterPro"/>
</dbReference>
<dbReference type="SUPFAM" id="SSF46785">
    <property type="entry name" value="Winged helix' DNA-binding domain"/>
    <property type="match status" value="1"/>
</dbReference>
<dbReference type="InterPro" id="IPR051011">
    <property type="entry name" value="Metal_resp_trans_reg"/>
</dbReference>
<keyword evidence="1" id="KW-0805">Transcription regulation</keyword>
<organism evidence="5 6">
    <name type="scientific">Paenibacillus rhizovicinus</name>
    <dbReference type="NCBI Taxonomy" id="2704463"/>
    <lineage>
        <taxon>Bacteria</taxon>
        <taxon>Bacillati</taxon>
        <taxon>Bacillota</taxon>
        <taxon>Bacilli</taxon>
        <taxon>Bacillales</taxon>
        <taxon>Paenibacillaceae</taxon>
        <taxon>Paenibacillus</taxon>
    </lineage>
</organism>
<dbReference type="Proteomes" id="UP000479114">
    <property type="component" value="Chromosome"/>
</dbReference>
<name>A0A6C0P309_9BACL</name>
<dbReference type="InterPro" id="IPR036388">
    <property type="entry name" value="WH-like_DNA-bd_sf"/>
</dbReference>
<keyword evidence="3" id="KW-0804">Transcription</keyword>
<evidence type="ECO:0000259" key="4">
    <source>
        <dbReference type="SMART" id="SM00418"/>
    </source>
</evidence>
<evidence type="ECO:0000256" key="2">
    <source>
        <dbReference type="ARBA" id="ARBA00023125"/>
    </source>
</evidence>
<feature type="domain" description="HTH arsR-type" evidence="4">
    <location>
        <begin position="18"/>
        <end position="105"/>
    </location>
</feature>
<sequence length="308" mass="33697">MNEPVQDILRFPSTRIVDVAKALSGDVRVRILEALGEKPMSVSQLAEALGVAQPTISINVQILEAADLVSSTLGANREKICSATCRSIQLDLPVKLGEGLRRTEELHMPIGMYSHCSVQPTCGIMTRDCSNVGSVDDPRSFYMPERVDAALLWFSGAGYVEYYFSNPMPPGVTIDELAFSAELCAEAPSFQMDWPSDISLYINDTFVGTYTSPGDLGDRKGKLTPDKWRSGTEYGMLTEWRITKEASLVNGAPAANANIDSLGLQYNKPIRVRLEVGEDAANCRGMNLFGSSFGDHRQDLVLAFIRST</sequence>
<dbReference type="SMART" id="SM00418">
    <property type="entry name" value="HTH_ARSR"/>
    <property type="match status" value="1"/>
</dbReference>
<dbReference type="InterPro" id="IPR001845">
    <property type="entry name" value="HTH_ArsR_DNA-bd_dom"/>
</dbReference>
<proteinExistence type="predicted"/>
<keyword evidence="2" id="KW-0238">DNA-binding</keyword>